<dbReference type="RefSeq" id="XP_065662417.1">
    <property type="nucleotide sequence ID" value="XM_065806345.1"/>
</dbReference>
<dbReference type="Proteomes" id="UP001652625">
    <property type="component" value="Chromosome 09"/>
</dbReference>
<protein>
    <submittedName>
        <fullName evidence="2">Uncharacterized protein LOC136084944</fullName>
    </submittedName>
</protein>
<proteinExistence type="predicted"/>
<gene>
    <name evidence="2" type="primary">LOC136084944</name>
</gene>
<accession>A0ABM4CKW9</accession>
<evidence type="ECO:0000313" key="1">
    <source>
        <dbReference type="Proteomes" id="UP001652625"/>
    </source>
</evidence>
<reference evidence="2" key="1">
    <citation type="submission" date="2025-08" db="UniProtKB">
        <authorList>
            <consortium name="RefSeq"/>
        </authorList>
    </citation>
    <scope>IDENTIFICATION</scope>
</reference>
<name>A0ABM4CKW9_HYDVU</name>
<keyword evidence="1" id="KW-1185">Reference proteome</keyword>
<organism evidence="1 2">
    <name type="scientific">Hydra vulgaris</name>
    <name type="common">Hydra</name>
    <name type="synonym">Hydra attenuata</name>
    <dbReference type="NCBI Taxonomy" id="6087"/>
    <lineage>
        <taxon>Eukaryota</taxon>
        <taxon>Metazoa</taxon>
        <taxon>Cnidaria</taxon>
        <taxon>Hydrozoa</taxon>
        <taxon>Hydroidolina</taxon>
        <taxon>Anthoathecata</taxon>
        <taxon>Aplanulata</taxon>
        <taxon>Hydridae</taxon>
        <taxon>Hydra</taxon>
    </lineage>
</organism>
<dbReference type="GeneID" id="136084944"/>
<sequence>MSKVKTRSSTTAISDFIGPGKDFIPSELPTNRAVTEKQDIELYEEYQKNISPDISLNDNYNPVNVNFTLKQDNEIKLLIERLLKDKLGVYAFLVTRFLKKKSRKNTMSIKNTAMASIRFGISPAATAAIATSYLQDLIEAGFLTPEYSYLACDPS</sequence>
<evidence type="ECO:0000313" key="2">
    <source>
        <dbReference type="RefSeq" id="XP_065662417.1"/>
    </source>
</evidence>